<dbReference type="SMART" id="SM00967">
    <property type="entry name" value="SpoU_sub_bind"/>
    <property type="match status" value="1"/>
</dbReference>
<feature type="compositionally biased region" description="Basic residues" evidence="3">
    <location>
        <begin position="1"/>
        <end position="13"/>
    </location>
</feature>
<dbReference type="SUPFAM" id="SSF75217">
    <property type="entry name" value="alpha/beta knot"/>
    <property type="match status" value="1"/>
</dbReference>
<dbReference type="Gene3D" id="3.30.1330.30">
    <property type="match status" value="1"/>
</dbReference>
<name>A0A6J6DXS4_9ZZZZ</name>
<dbReference type="InterPro" id="IPR029028">
    <property type="entry name" value="Alpha/beta_knot_MTases"/>
</dbReference>
<dbReference type="AlphaFoldDB" id="A0A6J6DXS4"/>
<dbReference type="Pfam" id="PF00588">
    <property type="entry name" value="SpoU_methylase"/>
    <property type="match status" value="1"/>
</dbReference>
<sequence>MAKPKLTAKRTGKARPGTGGKNRDRLKGKGATPKAKDRKNHKAYQAPGAKKRTKTTRATPRSSSSKDLVFGRNSVVEVLREKVPATALIMAERMDSDPRIQECIALAKAQGIEMLMGNRTDLDRMTADGAHQGIVLKVAPYEYADAKSFLGNGPIVVLDSITDPRNLGAIARSAAAFGAAGIVVGERRGVGVTAAAWKTSAGALARIKVAQVTNLTRQLKAYQDAGALVIGLTGDSKLELDSLSRDQLDADLVLVVGAEGEGLSRLISEQCDFLVRIPISKSVESLNVSVAASIALYEMNRIKRA</sequence>
<accession>A0A6J6DXS4</accession>
<dbReference type="GO" id="GO:0006396">
    <property type="term" value="P:RNA processing"/>
    <property type="evidence" value="ECO:0007669"/>
    <property type="project" value="InterPro"/>
</dbReference>
<feature type="domain" description="RNA 2-O ribose methyltransferase substrate binding" evidence="4">
    <location>
        <begin position="68"/>
        <end position="144"/>
    </location>
</feature>
<dbReference type="CDD" id="cd18103">
    <property type="entry name" value="SpoU-like_RlmB"/>
    <property type="match status" value="1"/>
</dbReference>
<reference evidence="5" key="1">
    <citation type="submission" date="2020-05" db="EMBL/GenBank/DDBJ databases">
        <authorList>
            <person name="Chiriac C."/>
            <person name="Salcher M."/>
            <person name="Ghai R."/>
            <person name="Kavagutti S V."/>
        </authorList>
    </citation>
    <scope>NUCLEOTIDE SEQUENCE</scope>
</reference>
<proteinExistence type="predicted"/>
<keyword evidence="1" id="KW-0489">Methyltransferase</keyword>
<feature type="region of interest" description="Disordered" evidence="3">
    <location>
        <begin position="1"/>
        <end position="66"/>
    </location>
</feature>
<keyword evidence="2" id="KW-0808">Transferase</keyword>
<dbReference type="InterPro" id="IPR013123">
    <property type="entry name" value="SpoU_subst-bd"/>
</dbReference>
<dbReference type="InterPro" id="IPR029026">
    <property type="entry name" value="tRNA_m1G_MTases_N"/>
</dbReference>
<dbReference type="SUPFAM" id="SSF55315">
    <property type="entry name" value="L30e-like"/>
    <property type="match status" value="1"/>
</dbReference>
<dbReference type="InterPro" id="IPR029064">
    <property type="entry name" value="Ribosomal_eL30-like_sf"/>
</dbReference>
<dbReference type="NCBIfam" id="TIGR00186">
    <property type="entry name" value="rRNA_methyl_3"/>
    <property type="match status" value="1"/>
</dbReference>
<evidence type="ECO:0000313" key="5">
    <source>
        <dbReference type="EMBL" id="CAB4566883.1"/>
    </source>
</evidence>
<evidence type="ECO:0000259" key="4">
    <source>
        <dbReference type="SMART" id="SM00967"/>
    </source>
</evidence>
<evidence type="ECO:0000256" key="1">
    <source>
        <dbReference type="ARBA" id="ARBA00022603"/>
    </source>
</evidence>
<organism evidence="5">
    <name type="scientific">freshwater metagenome</name>
    <dbReference type="NCBI Taxonomy" id="449393"/>
    <lineage>
        <taxon>unclassified sequences</taxon>
        <taxon>metagenomes</taxon>
        <taxon>ecological metagenomes</taxon>
    </lineage>
</organism>
<feature type="compositionally biased region" description="Low complexity" evidence="3">
    <location>
        <begin position="56"/>
        <end position="66"/>
    </location>
</feature>
<dbReference type="PANTHER" id="PTHR46429:SF1">
    <property type="entry name" value="23S RRNA (GUANOSINE-2'-O-)-METHYLTRANSFERASE RLMB"/>
    <property type="match status" value="1"/>
</dbReference>
<dbReference type="GO" id="GO:0005829">
    <property type="term" value="C:cytosol"/>
    <property type="evidence" value="ECO:0007669"/>
    <property type="project" value="TreeGrafter"/>
</dbReference>
<evidence type="ECO:0000256" key="2">
    <source>
        <dbReference type="ARBA" id="ARBA00022679"/>
    </source>
</evidence>
<dbReference type="Gene3D" id="3.40.1280.10">
    <property type="match status" value="1"/>
</dbReference>
<dbReference type="GO" id="GO:0003723">
    <property type="term" value="F:RNA binding"/>
    <property type="evidence" value="ECO:0007669"/>
    <property type="project" value="InterPro"/>
</dbReference>
<dbReference type="EMBL" id="CAEZTT010000002">
    <property type="protein sequence ID" value="CAB4566883.1"/>
    <property type="molecule type" value="Genomic_DNA"/>
</dbReference>
<protein>
    <submittedName>
        <fullName evidence="5">Unannotated protein</fullName>
    </submittedName>
</protein>
<dbReference type="Pfam" id="PF08032">
    <property type="entry name" value="SpoU_sub_bind"/>
    <property type="match status" value="1"/>
</dbReference>
<dbReference type="GO" id="GO:0008173">
    <property type="term" value="F:RNA methyltransferase activity"/>
    <property type="evidence" value="ECO:0007669"/>
    <property type="project" value="InterPro"/>
</dbReference>
<evidence type="ECO:0000256" key="3">
    <source>
        <dbReference type="SAM" id="MobiDB-lite"/>
    </source>
</evidence>
<dbReference type="InterPro" id="IPR004441">
    <property type="entry name" value="rRNA_MeTrfase_TrmH"/>
</dbReference>
<dbReference type="GO" id="GO:0032259">
    <property type="term" value="P:methylation"/>
    <property type="evidence" value="ECO:0007669"/>
    <property type="project" value="UniProtKB-KW"/>
</dbReference>
<dbReference type="InterPro" id="IPR001537">
    <property type="entry name" value="SpoU_MeTrfase"/>
</dbReference>
<dbReference type="PANTHER" id="PTHR46429">
    <property type="entry name" value="23S RRNA (GUANOSINE-2'-O-)-METHYLTRANSFERASE RLMB"/>
    <property type="match status" value="1"/>
</dbReference>
<gene>
    <name evidence="5" type="ORF">UFOPK1726_00042</name>
</gene>